<feature type="active site" description="Nucleophile" evidence="4">
    <location>
        <position position="333"/>
    </location>
</feature>
<dbReference type="PANTHER" id="PTHR21343">
    <property type="entry name" value="DETHIOBIOTIN SYNTHETASE"/>
    <property type="match status" value="1"/>
</dbReference>
<name>A0ABV9NWY6_9BACI</name>
<dbReference type="InterPro" id="IPR002586">
    <property type="entry name" value="CobQ/CobB/MinD/ParA_Nub-bd_dom"/>
</dbReference>
<reference evidence="8" key="1">
    <citation type="journal article" date="2019" name="Int. J. Syst. Evol. Microbiol.">
        <title>The Global Catalogue of Microorganisms (GCM) 10K type strain sequencing project: providing services to taxonomists for standard genome sequencing and annotation.</title>
        <authorList>
            <consortium name="The Broad Institute Genomics Platform"/>
            <consortium name="The Broad Institute Genome Sequencing Center for Infectious Disease"/>
            <person name="Wu L."/>
            <person name="Ma J."/>
        </authorList>
    </citation>
    <scope>NUCLEOTIDE SEQUENCE [LARGE SCALE GENOMIC DNA]</scope>
    <source>
        <strain evidence="8">JCM 12165</strain>
    </source>
</reference>
<dbReference type="CDD" id="cd05389">
    <property type="entry name" value="CobQ_N"/>
    <property type="match status" value="1"/>
</dbReference>
<sequence length="497" mass="55001">MKAAPLMIQGTHSDAGKSVLTAGLCRVFARQGFKTAPFKSQNMALNSYITADGLEIGRAQGMQAEACGMEADTDMNPILLKPSGYNRSQVVVNGKVLRAMEATEYREQYFEKGLQTVTNAYNRLASRTERIVIEGAGSPAEINLQDREIVNMRIARMAEAPVLLAADIDRGGVFASIVGTLELLSKADRKRVKGFIINKFRGDQSLLQPGLDWLEEYTGKPVAGVMPYLPDLRLEEEDSLGLETYGRETAGRDLDIAVIRFPYLSNYTDLDPFRFEPDCAVRFVERPEQLGEPDLLILPGSKTTVADGQFLIRNGLNEAIAEKAGEMPIIGICGGYQLLGRTVEDPAAADTELRECQGLNVIPDMKTVMDPVKTTVRISASVNWERKVHSLTGYELHMGQTVHEAPEWLSGGIHGSSAAVNNVYGTYMHDIFHNDTFRHALLDSLRRQKALPPVRRVNVSEEKTKAFDRLADAVEAHLDMELIERLMNEGRQTDELA</sequence>
<evidence type="ECO:0000256" key="4">
    <source>
        <dbReference type="HAMAP-Rule" id="MF_00028"/>
    </source>
</evidence>
<dbReference type="Gene3D" id="3.40.50.300">
    <property type="entry name" value="P-loop containing nucleotide triphosphate hydrolases"/>
    <property type="match status" value="1"/>
</dbReference>
<feature type="active site" evidence="4">
    <location>
        <position position="429"/>
    </location>
</feature>
<dbReference type="PANTHER" id="PTHR21343:SF1">
    <property type="entry name" value="COBYRIC ACID SYNTHASE"/>
    <property type="match status" value="1"/>
</dbReference>
<evidence type="ECO:0000259" key="6">
    <source>
        <dbReference type="Pfam" id="PF07685"/>
    </source>
</evidence>
<dbReference type="InterPro" id="IPR011698">
    <property type="entry name" value="GATase_3"/>
</dbReference>
<comment type="pathway">
    <text evidence="1 4">Cofactor biosynthesis; adenosylcobalamin biosynthesis.</text>
</comment>
<dbReference type="RefSeq" id="WP_377908736.1">
    <property type="nucleotide sequence ID" value="NZ_JBHSGK010000004.1"/>
</dbReference>
<evidence type="ECO:0000256" key="1">
    <source>
        <dbReference type="ARBA" id="ARBA00004953"/>
    </source>
</evidence>
<dbReference type="InterPro" id="IPR047045">
    <property type="entry name" value="CobQ_N"/>
</dbReference>
<keyword evidence="3 4" id="KW-0315">Glutamine amidotransferase</keyword>
<organism evidence="7 8">
    <name type="scientific">Bacillus daqingensis</name>
    <dbReference type="NCBI Taxonomy" id="872396"/>
    <lineage>
        <taxon>Bacteria</taxon>
        <taxon>Bacillati</taxon>
        <taxon>Bacillota</taxon>
        <taxon>Bacilli</taxon>
        <taxon>Bacillales</taxon>
        <taxon>Bacillaceae</taxon>
        <taxon>Bacillus</taxon>
    </lineage>
</organism>
<dbReference type="InterPro" id="IPR033949">
    <property type="entry name" value="CobQ_GATase1"/>
</dbReference>
<comment type="similarity">
    <text evidence="4">Belongs to the CobB/CobQ family. CobQ subfamily.</text>
</comment>
<dbReference type="NCBIfam" id="TIGR00313">
    <property type="entry name" value="cobQ"/>
    <property type="match status" value="1"/>
</dbReference>
<dbReference type="CDD" id="cd01750">
    <property type="entry name" value="GATase1_CobQ"/>
    <property type="match status" value="1"/>
</dbReference>
<dbReference type="EMBL" id="JBHSGK010000004">
    <property type="protein sequence ID" value="MFC4736079.1"/>
    <property type="molecule type" value="Genomic_DNA"/>
</dbReference>
<feature type="domain" description="CobB/CobQ-like glutamine amidotransferase" evidence="6">
    <location>
        <begin position="255"/>
        <end position="436"/>
    </location>
</feature>
<dbReference type="PROSITE" id="PS51274">
    <property type="entry name" value="GATASE_COBBQ"/>
    <property type="match status" value="1"/>
</dbReference>
<dbReference type="InterPro" id="IPR027417">
    <property type="entry name" value="P-loop_NTPase"/>
</dbReference>
<dbReference type="PROSITE" id="PS51273">
    <property type="entry name" value="GATASE_TYPE_1"/>
    <property type="match status" value="1"/>
</dbReference>
<comment type="caution">
    <text evidence="7">The sequence shown here is derived from an EMBL/GenBank/DDBJ whole genome shotgun (WGS) entry which is preliminary data.</text>
</comment>
<proteinExistence type="inferred from homology"/>
<dbReference type="Gene3D" id="3.40.50.880">
    <property type="match status" value="1"/>
</dbReference>
<keyword evidence="2 4" id="KW-0169">Cobalamin biosynthesis</keyword>
<dbReference type="InterPro" id="IPR004459">
    <property type="entry name" value="CobQ_synth"/>
</dbReference>
<evidence type="ECO:0000313" key="7">
    <source>
        <dbReference type="EMBL" id="MFC4736079.1"/>
    </source>
</evidence>
<dbReference type="InterPro" id="IPR029062">
    <property type="entry name" value="Class_I_gatase-like"/>
</dbReference>
<dbReference type="SUPFAM" id="SSF52317">
    <property type="entry name" value="Class I glutamine amidotransferase-like"/>
    <property type="match status" value="1"/>
</dbReference>
<dbReference type="Pfam" id="PF07685">
    <property type="entry name" value="GATase_3"/>
    <property type="match status" value="1"/>
</dbReference>
<dbReference type="NCBIfam" id="NF001989">
    <property type="entry name" value="PRK00784.1"/>
    <property type="match status" value="1"/>
</dbReference>
<evidence type="ECO:0000259" key="5">
    <source>
        <dbReference type="Pfam" id="PF01656"/>
    </source>
</evidence>
<dbReference type="HAMAP" id="MF_00028">
    <property type="entry name" value="CobQ"/>
    <property type="match status" value="1"/>
</dbReference>
<feature type="domain" description="CobQ/CobB/MinD/ParA nucleotide binding" evidence="5">
    <location>
        <begin position="6"/>
        <end position="237"/>
    </location>
</feature>
<accession>A0ABV9NWY6</accession>
<evidence type="ECO:0000256" key="2">
    <source>
        <dbReference type="ARBA" id="ARBA00022573"/>
    </source>
</evidence>
<gene>
    <name evidence="4" type="primary">cobQ</name>
    <name evidence="7" type="ORF">ACFO4L_05710</name>
</gene>
<dbReference type="Pfam" id="PF01656">
    <property type="entry name" value="CbiA"/>
    <property type="match status" value="1"/>
</dbReference>
<evidence type="ECO:0000313" key="8">
    <source>
        <dbReference type="Proteomes" id="UP001595896"/>
    </source>
</evidence>
<keyword evidence="8" id="KW-1185">Reference proteome</keyword>
<comment type="function">
    <text evidence="4">Catalyzes amidations at positions B, D, E, and G on adenosylcobyrinic A,C-diamide. NH(2) groups are provided by glutamine, and one molecule of ATP is hydrogenolyzed for each amidation.</text>
</comment>
<dbReference type="SUPFAM" id="SSF52540">
    <property type="entry name" value="P-loop containing nucleoside triphosphate hydrolases"/>
    <property type="match status" value="1"/>
</dbReference>
<evidence type="ECO:0000256" key="3">
    <source>
        <dbReference type="ARBA" id="ARBA00022962"/>
    </source>
</evidence>
<protein>
    <recommendedName>
        <fullName evidence="4">Cobyric acid synthase</fullName>
    </recommendedName>
</protein>
<dbReference type="Proteomes" id="UP001595896">
    <property type="component" value="Unassembled WGS sequence"/>
</dbReference>